<dbReference type="RefSeq" id="WP_224612434.1">
    <property type="nucleotide sequence ID" value="NZ_JAIQXV010000027.1"/>
</dbReference>
<accession>A0ABW1ZQT2</accession>
<feature type="compositionally biased region" description="Basic and acidic residues" evidence="1">
    <location>
        <begin position="218"/>
        <end position="228"/>
    </location>
</feature>
<evidence type="ECO:0000313" key="2">
    <source>
        <dbReference type="EMBL" id="MFC6662706.1"/>
    </source>
</evidence>
<evidence type="ECO:0000256" key="1">
    <source>
        <dbReference type="SAM" id="MobiDB-lite"/>
    </source>
</evidence>
<proteinExistence type="predicted"/>
<evidence type="ECO:0008006" key="4">
    <source>
        <dbReference type="Google" id="ProtNLM"/>
    </source>
</evidence>
<feature type="region of interest" description="Disordered" evidence="1">
    <location>
        <begin position="106"/>
        <end position="148"/>
    </location>
</feature>
<protein>
    <recommendedName>
        <fullName evidence="4">Helicase HerA central domain-containing protein</fullName>
    </recommendedName>
</protein>
<feature type="region of interest" description="Disordered" evidence="1">
    <location>
        <begin position="216"/>
        <end position="257"/>
    </location>
</feature>
<feature type="compositionally biased region" description="Basic and acidic residues" evidence="1">
    <location>
        <begin position="238"/>
        <end position="249"/>
    </location>
</feature>
<evidence type="ECO:0000313" key="3">
    <source>
        <dbReference type="Proteomes" id="UP001596317"/>
    </source>
</evidence>
<dbReference type="EMBL" id="JBHSWB010000002">
    <property type="protein sequence ID" value="MFC6662706.1"/>
    <property type="molecule type" value="Genomic_DNA"/>
</dbReference>
<gene>
    <name evidence="2" type="ORF">ACFP90_21885</name>
</gene>
<organism evidence="2 3">
    <name type="scientific">Deinococcus multiflagellatus</name>
    <dbReference type="NCBI Taxonomy" id="1656887"/>
    <lineage>
        <taxon>Bacteria</taxon>
        <taxon>Thermotogati</taxon>
        <taxon>Deinococcota</taxon>
        <taxon>Deinococci</taxon>
        <taxon>Deinococcales</taxon>
        <taxon>Deinococcaceae</taxon>
        <taxon>Deinococcus</taxon>
    </lineage>
</organism>
<comment type="caution">
    <text evidence="2">The sequence shown here is derived from an EMBL/GenBank/DDBJ whole genome shotgun (WGS) entry which is preliminary data.</text>
</comment>
<sequence>MSNAPSRLHQEALRRAHKRTAQRLIRHLADLGLNPLGSQRALEVIAALHGTDWNTLSARPGLERLPALAQDLALRQALTRYGADLTEHQSQDALERVFELPQSGLAEDVPSEPAVPGADVLTIPEDSPLTMGRASRQPSSRQAVQQGDLDSTAALQAPPTPLRLPAGAQLVLDPAGPFSHPLAILGSAGAGKTFLLQEILSATKRTGRTAAVIPNIDALERPEPEDTRPPLPAAVPNHDVDRLRDHLREPQPPCSEP</sequence>
<name>A0ABW1ZQT2_9DEIO</name>
<feature type="compositionally biased region" description="Polar residues" evidence="1">
    <location>
        <begin position="136"/>
        <end position="148"/>
    </location>
</feature>
<dbReference type="Proteomes" id="UP001596317">
    <property type="component" value="Unassembled WGS sequence"/>
</dbReference>
<keyword evidence="3" id="KW-1185">Reference proteome</keyword>
<reference evidence="3" key="1">
    <citation type="journal article" date="2019" name="Int. J. Syst. Evol. Microbiol.">
        <title>The Global Catalogue of Microorganisms (GCM) 10K type strain sequencing project: providing services to taxonomists for standard genome sequencing and annotation.</title>
        <authorList>
            <consortium name="The Broad Institute Genomics Platform"/>
            <consortium name="The Broad Institute Genome Sequencing Center for Infectious Disease"/>
            <person name="Wu L."/>
            <person name="Ma J."/>
        </authorList>
    </citation>
    <scope>NUCLEOTIDE SEQUENCE [LARGE SCALE GENOMIC DNA]</scope>
    <source>
        <strain evidence="3">CCUG 63830</strain>
    </source>
</reference>